<organism evidence="1 2">
    <name type="scientific">Aneurinibacillus aneurinilyticus</name>
    <name type="common">Bacillus aneurinolyticus</name>
    <dbReference type="NCBI Taxonomy" id="1391"/>
    <lineage>
        <taxon>Bacteria</taxon>
        <taxon>Bacillati</taxon>
        <taxon>Bacillota</taxon>
        <taxon>Bacilli</taxon>
        <taxon>Bacillales</taxon>
        <taxon>Paenibacillaceae</taxon>
        <taxon>Aneurinibacillus group</taxon>
        <taxon>Aneurinibacillus</taxon>
    </lineage>
</organism>
<gene>
    <name evidence="1" type="ORF">HF838_21425</name>
</gene>
<name>A0A848D550_ANEAE</name>
<reference evidence="1 2" key="1">
    <citation type="submission" date="2020-04" db="EMBL/GenBank/DDBJ databases">
        <authorList>
            <person name="Hitch T.C.A."/>
            <person name="Wylensek D."/>
            <person name="Clavel T."/>
        </authorList>
    </citation>
    <scope>NUCLEOTIDE SEQUENCE [LARGE SCALE GENOMIC DNA]</scope>
    <source>
        <strain evidence="1 2">WB01_D5_05</strain>
    </source>
</reference>
<accession>A0A848D550</accession>
<protein>
    <submittedName>
        <fullName evidence="1">Uncharacterized protein</fullName>
    </submittedName>
</protein>
<proteinExistence type="predicted"/>
<evidence type="ECO:0000313" key="2">
    <source>
        <dbReference type="Proteomes" id="UP000561326"/>
    </source>
</evidence>
<dbReference type="AlphaFoldDB" id="A0A848D550"/>
<sequence>MDKQEITLIISNLIMKIIEQHSPYQWVKTEEAFPHPYKLDRISYDYSGEVKLMTKEEFQEIVANLGKKEWYSSKLEELLESLYINQWTATYASNCGKSWINYMNLLQDKFDEWKYKHFQLYDEDGNEVNEGLEDRLNQILYDFIENTSHEIYSKKILKKWG</sequence>
<dbReference type="Proteomes" id="UP000561326">
    <property type="component" value="Unassembled WGS sequence"/>
</dbReference>
<evidence type="ECO:0000313" key="1">
    <source>
        <dbReference type="EMBL" id="NMF00791.1"/>
    </source>
</evidence>
<dbReference type="EMBL" id="JABAGO010000054">
    <property type="protein sequence ID" value="NMF00791.1"/>
    <property type="molecule type" value="Genomic_DNA"/>
</dbReference>
<comment type="caution">
    <text evidence="1">The sequence shown here is derived from an EMBL/GenBank/DDBJ whole genome shotgun (WGS) entry which is preliminary data.</text>
</comment>